<feature type="region of interest" description="Disordered" evidence="1">
    <location>
        <begin position="1"/>
        <end position="52"/>
    </location>
</feature>
<proteinExistence type="predicted"/>
<dbReference type="AlphaFoldDB" id="A0A1R2BJP0"/>
<evidence type="ECO:0000256" key="1">
    <source>
        <dbReference type="SAM" id="MobiDB-lite"/>
    </source>
</evidence>
<evidence type="ECO:0000313" key="2">
    <source>
        <dbReference type="EMBL" id="OMJ76825.1"/>
    </source>
</evidence>
<comment type="caution">
    <text evidence="2">The sequence shown here is derived from an EMBL/GenBank/DDBJ whole genome shotgun (WGS) entry which is preliminary data.</text>
</comment>
<protein>
    <submittedName>
        <fullName evidence="2">Uncharacterized protein</fullName>
    </submittedName>
</protein>
<reference evidence="2 3" key="1">
    <citation type="submission" date="2016-11" db="EMBL/GenBank/DDBJ databases">
        <title>The macronuclear genome of Stentor coeruleus: a giant cell with tiny introns.</title>
        <authorList>
            <person name="Slabodnick M."/>
            <person name="Ruby J.G."/>
            <person name="Reiff S.B."/>
            <person name="Swart E.C."/>
            <person name="Gosai S."/>
            <person name="Prabakaran S."/>
            <person name="Witkowska E."/>
            <person name="Larue G.E."/>
            <person name="Fisher S."/>
            <person name="Freeman R.M."/>
            <person name="Gunawardena J."/>
            <person name="Chu W."/>
            <person name="Stover N.A."/>
            <person name="Gregory B.D."/>
            <person name="Nowacki M."/>
            <person name="Derisi J."/>
            <person name="Roy S.W."/>
            <person name="Marshall W.F."/>
            <person name="Sood P."/>
        </authorList>
    </citation>
    <scope>NUCLEOTIDE SEQUENCE [LARGE SCALE GENOMIC DNA]</scope>
    <source>
        <strain evidence="2">WM001</strain>
    </source>
</reference>
<feature type="region of interest" description="Disordered" evidence="1">
    <location>
        <begin position="209"/>
        <end position="233"/>
    </location>
</feature>
<name>A0A1R2BJP0_9CILI</name>
<dbReference type="Proteomes" id="UP000187209">
    <property type="component" value="Unassembled WGS sequence"/>
</dbReference>
<accession>A0A1R2BJP0</accession>
<feature type="region of interest" description="Disordered" evidence="1">
    <location>
        <begin position="110"/>
        <end position="130"/>
    </location>
</feature>
<organism evidence="2 3">
    <name type="scientific">Stentor coeruleus</name>
    <dbReference type="NCBI Taxonomy" id="5963"/>
    <lineage>
        <taxon>Eukaryota</taxon>
        <taxon>Sar</taxon>
        <taxon>Alveolata</taxon>
        <taxon>Ciliophora</taxon>
        <taxon>Postciliodesmatophora</taxon>
        <taxon>Heterotrichea</taxon>
        <taxon>Heterotrichida</taxon>
        <taxon>Stentoridae</taxon>
        <taxon>Stentor</taxon>
    </lineage>
</organism>
<feature type="compositionally biased region" description="Polar residues" evidence="1">
    <location>
        <begin position="209"/>
        <end position="227"/>
    </location>
</feature>
<gene>
    <name evidence="2" type="ORF">SteCoe_23714</name>
</gene>
<feature type="compositionally biased region" description="Basic residues" evidence="1">
    <location>
        <begin position="110"/>
        <end position="120"/>
    </location>
</feature>
<dbReference type="EMBL" id="MPUH01000609">
    <property type="protein sequence ID" value="OMJ76825.1"/>
    <property type="molecule type" value="Genomic_DNA"/>
</dbReference>
<sequence length="255" mass="28797">MPHNEEFQSQPNDSKKQPSTKQSSHPHSTPSTIKPSLTLSSKNPGISPRSKPIRAILRSDLYSKHQIFIENHGKAYTKNSRPPCRQSENIFDLDEKSKIIRKPIRIIRKQPRPPSRHKTPPKAIDLELPPGTKDYHSMDSTPVNKGFSMSQPLHFSLLDEIYGKNKEKDRTGSVKVKKTKQSGDKNISFRAWSAKNNGKNINFVFSQRKNETGQGPSSANNTVNSPYEISKRSSSKGKNLTIFSNLQSEFLDLFA</sequence>
<dbReference type="OrthoDB" id="299621at2759"/>
<evidence type="ECO:0000313" key="3">
    <source>
        <dbReference type="Proteomes" id="UP000187209"/>
    </source>
</evidence>
<feature type="compositionally biased region" description="Polar residues" evidence="1">
    <location>
        <begin position="7"/>
        <end position="44"/>
    </location>
</feature>
<keyword evidence="3" id="KW-1185">Reference proteome</keyword>